<reference evidence="2 3" key="1">
    <citation type="submission" date="2018-01" db="EMBL/GenBank/DDBJ databases">
        <title>Halomonas endophytica sp. nov., isolated from storage liquid in the stems of Populus euphratica.</title>
        <authorList>
            <person name="Chen C."/>
        </authorList>
    </citation>
    <scope>NUCLEOTIDE SEQUENCE [LARGE SCALE GENOMIC DNA]</scope>
    <source>
        <strain evidence="2 3">MC28</strain>
    </source>
</reference>
<feature type="domain" description="Filamentation induced by cAMP protein Fic-like C-terminal" evidence="1">
    <location>
        <begin position="65"/>
        <end position="126"/>
    </location>
</feature>
<dbReference type="AlphaFoldDB" id="A0A2N7U2Q2"/>
<evidence type="ECO:0000259" key="1">
    <source>
        <dbReference type="Pfam" id="PF21247"/>
    </source>
</evidence>
<protein>
    <recommendedName>
        <fullName evidence="1">Filamentation induced by cAMP protein Fic-like C-terminal domain-containing protein</fullName>
    </recommendedName>
</protein>
<dbReference type="Gene3D" id="3.30.565.60">
    <property type="match status" value="1"/>
</dbReference>
<dbReference type="EMBL" id="PNRF01000027">
    <property type="protein sequence ID" value="PMR74700.1"/>
    <property type="molecule type" value="Genomic_DNA"/>
</dbReference>
<dbReference type="Pfam" id="PF21247">
    <property type="entry name" value="Fic-like_C"/>
    <property type="match status" value="1"/>
</dbReference>
<comment type="caution">
    <text evidence="2">The sequence shown here is derived from an EMBL/GenBank/DDBJ whole genome shotgun (WGS) entry which is preliminary data.</text>
</comment>
<keyword evidence="3" id="KW-1185">Reference proteome</keyword>
<sequence length="142" mass="16197">MGEFLKELDLTEGRSTGVPKILRVMRRNGSPAPIFETDDDHSYFLVRLPIHEGFAEAVTGEVTGEVQRLMSVMQGEMKRTDIQAALGLKHEDHFREAYLRPALDDGYVETTIPDKPRSRLQKYRLTGQGKRWLARSNGKDRP</sequence>
<evidence type="ECO:0000313" key="2">
    <source>
        <dbReference type="EMBL" id="PMR74700.1"/>
    </source>
</evidence>
<name>A0A2N7U2Q2_9GAMM</name>
<proteinExistence type="predicted"/>
<dbReference type="InterPro" id="IPR038475">
    <property type="entry name" value="RecG_C_sf"/>
</dbReference>
<organism evidence="2 3">
    <name type="scientific">Billgrantia endophytica</name>
    <dbReference type="NCBI Taxonomy" id="2033802"/>
    <lineage>
        <taxon>Bacteria</taxon>
        <taxon>Pseudomonadati</taxon>
        <taxon>Pseudomonadota</taxon>
        <taxon>Gammaproteobacteria</taxon>
        <taxon>Oceanospirillales</taxon>
        <taxon>Halomonadaceae</taxon>
        <taxon>Billgrantia</taxon>
    </lineage>
</organism>
<dbReference type="InterPro" id="IPR049514">
    <property type="entry name" value="Fic-like_C"/>
</dbReference>
<evidence type="ECO:0000313" key="3">
    <source>
        <dbReference type="Proteomes" id="UP000235803"/>
    </source>
</evidence>
<dbReference type="OrthoDB" id="9807853at2"/>
<accession>A0A2N7U2Q2</accession>
<dbReference type="Proteomes" id="UP000235803">
    <property type="component" value="Unassembled WGS sequence"/>
</dbReference>
<gene>
    <name evidence="2" type="ORF">C1H69_12645</name>
</gene>